<dbReference type="EMBL" id="JBFNQN010000016">
    <property type="protein sequence ID" value="MEW9267170.1"/>
    <property type="molecule type" value="Genomic_DNA"/>
</dbReference>
<protein>
    <submittedName>
        <fullName evidence="1">Uncharacterized protein</fullName>
    </submittedName>
</protein>
<evidence type="ECO:0000313" key="1">
    <source>
        <dbReference type="EMBL" id="MEW9267170.1"/>
    </source>
</evidence>
<keyword evidence="2" id="KW-1185">Reference proteome</keyword>
<reference evidence="1 2" key="1">
    <citation type="submission" date="2024-07" db="EMBL/GenBank/DDBJ databases">
        <authorList>
            <person name="Thanompreechachai J."/>
            <person name="Duangmal K."/>
        </authorList>
    </citation>
    <scope>NUCLEOTIDE SEQUENCE [LARGE SCALE GENOMIC DNA]</scope>
    <source>
        <strain evidence="1 2">KCTC 19886</strain>
    </source>
</reference>
<comment type="caution">
    <text evidence="1">The sequence shown here is derived from an EMBL/GenBank/DDBJ whole genome shotgun (WGS) entry which is preliminary data.</text>
</comment>
<proteinExistence type="predicted"/>
<organism evidence="1 2">
    <name type="scientific">Kineococcus endophyticus</name>
    <dbReference type="NCBI Taxonomy" id="1181883"/>
    <lineage>
        <taxon>Bacteria</taxon>
        <taxon>Bacillati</taxon>
        <taxon>Actinomycetota</taxon>
        <taxon>Actinomycetes</taxon>
        <taxon>Kineosporiales</taxon>
        <taxon>Kineosporiaceae</taxon>
        <taxon>Kineococcus</taxon>
    </lineage>
</organism>
<evidence type="ECO:0000313" key="2">
    <source>
        <dbReference type="Proteomes" id="UP001555826"/>
    </source>
</evidence>
<name>A0ABV3PC25_9ACTN</name>
<gene>
    <name evidence="1" type="ORF">AB1207_20655</name>
</gene>
<dbReference type="RefSeq" id="WP_367640397.1">
    <property type="nucleotide sequence ID" value="NZ_JBFNQN010000016.1"/>
</dbReference>
<sequence length="132" mass="14598">MVDIVVEVGDWEHECCGPAYERGQVVDLTCMVVTTRDGTTSLVETRHELGVTWPVEHVRGRVVDVEVVLEDGTPRSILRVPDGSALCGFSEDDGHLEDPWTGEVVLRTRNEFRVTVRVPGSRVPGAPSPYRT</sequence>
<accession>A0ABV3PC25</accession>
<dbReference type="Proteomes" id="UP001555826">
    <property type="component" value="Unassembled WGS sequence"/>
</dbReference>